<dbReference type="Pfam" id="PF12728">
    <property type="entry name" value="HTH_17"/>
    <property type="match status" value="1"/>
</dbReference>
<feature type="compositionally biased region" description="Basic and acidic residues" evidence="1">
    <location>
        <begin position="144"/>
        <end position="157"/>
    </location>
</feature>
<gene>
    <name evidence="3" type="ORF">J2S03_001682</name>
</gene>
<evidence type="ECO:0000256" key="1">
    <source>
        <dbReference type="SAM" id="MobiDB-lite"/>
    </source>
</evidence>
<proteinExistence type="predicted"/>
<sequence length="260" mass="28633">MDIKQAAKTLGVSTGTIRNWIKAGRLSATTRIEHARMKYEIPDQQVIALTEARDGARNGARDGAHAASTEPPAADKGEGHAEGLVEAHVDGNADGSAADIGTVDVDGPAAPLSSFRFAPIPLRLSLEVEEDDSPVVVEDASPEANDRSAEARQDRSAEAQQVQEWLSTAVKNGINAAFVEVSERLHKHIHHQYELLESVRIELANVLTEVCSTRAEVAATQDLTRHIYDTTQRDRDQMVVRTLQNSLERGRHRKRKQPWW</sequence>
<organism evidence="3 4">
    <name type="scientific">Alicyclobacillus cycloheptanicus</name>
    <dbReference type="NCBI Taxonomy" id="1457"/>
    <lineage>
        <taxon>Bacteria</taxon>
        <taxon>Bacillati</taxon>
        <taxon>Bacillota</taxon>
        <taxon>Bacilli</taxon>
        <taxon>Bacillales</taxon>
        <taxon>Alicyclobacillaceae</taxon>
        <taxon>Alicyclobacillus</taxon>
    </lineage>
</organism>
<name>A0ABT9XHP1_9BACL</name>
<dbReference type="SUPFAM" id="SSF46955">
    <property type="entry name" value="Putative DNA-binding domain"/>
    <property type="match status" value="1"/>
</dbReference>
<reference evidence="3 4" key="1">
    <citation type="submission" date="2023-07" db="EMBL/GenBank/DDBJ databases">
        <title>Genomic Encyclopedia of Type Strains, Phase IV (KMG-IV): sequencing the most valuable type-strain genomes for metagenomic binning, comparative biology and taxonomic classification.</title>
        <authorList>
            <person name="Goeker M."/>
        </authorList>
    </citation>
    <scope>NUCLEOTIDE SEQUENCE [LARGE SCALE GENOMIC DNA]</scope>
    <source>
        <strain evidence="3 4">DSM 4006</strain>
    </source>
</reference>
<dbReference type="InterPro" id="IPR009061">
    <property type="entry name" value="DNA-bd_dom_put_sf"/>
</dbReference>
<protein>
    <submittedName>
        <fullName evidence="3">Excisionase family DNA binding protein</fullName>
    </submittedName>
</protein>
<dbReference type="Gene3D" id="1.10.1660.10">
    <property type="match status" value="1"/>
</dbReference>
<feature type="region of interest" description="Disordered" evidence="1">
    <location>
        <begin position="56"/>
        <end position="80"/>
    </location>
</feature>
<dbReference type="Proteomes" id="UP001232973">
    <property type="component" value="Unassembled WGS sequence"/>
</dbReference>
<dbReference type="RefSeq" id="WP_274457279.1">
    <property type="nucleotide sequence ID" value="NZ_CP067097.1"/>
</dbReference>
<accession>A0ABT9XHP1</accession>
<evidence type="ECO:0000313" key="3">
    <source>
        <dbReference type="EMBL" id="MDQ0189835.1"/>
    </source>
</evidence>
<keyword evidence="4" id="KW-1185">Reference proteome</keyword>
<feature type="region of interest" description="Disordered" evidence="1">
    <location>
        <begin position="129"/>
        <end position="157"/>
    </location>
</feature>
<dbReference type="EMBL" id="JAUSTP010000011">
    <property type="protein sequence ID" value="MDQ0189835.1"/>
    <property type="molecule type" value="Genomic_DNA"/>
</dbReference>
<evidence type="ECO:0000259" key="2">
    <source>
        <dbReference type="Pfam" id="PF12728"/>
    </source>
</evidence>
<dbReference type="InterPro" id="IPR041657">
    <property type="entry name" value="HTH_17"/>
</dbReference>
<evidence type="ECO:0000313" key="4">
    <source>
        <dbReference type="Proteomes" id="UP001232973"/>
    </source>
</evidence>
<comment type="caution">
    <text evidence="3">The sequence shown here is derived from an EMBL/GenBank/DDBJ whole genome shotgun (WGS) entry which is preliminary data.</text>
</comment>
<feature type="domain" description="Helix-turn-helix" evidence="2">
    <location>
        <begin position="1"/>
        <end position="31"/>
    </location>
</feature>